<keyword evidence="9" id="KW-1185">Reference proteome</keyword>
<evidence type="ECO:0000259" key="5">
    <source>
        <dbReference type="Pfam" id="PF13305"/>
    </source>
</evidence>
<accession>A0A0J6EVR6</accession>
<dbReference type="InterPro" id="IPR009057">
    <property type="entry name" value="Homeodomain-like_sf"/>
</dbReference>
<dbReference type="Proteomes" id="UP001341297">
    <property type="component" value="Unassembled WGS sequence"/>
</dbReference>
<dbReference type="Gene3D" id="1.10.10.60">
    <property type="entry name" value="Homeodomain-like"/>
    <property type="match status" value="1"/>
</dbReference>
<reference evidence="6 8" key="1">
    <citation type="journal article" date="2015" name="Int. J. Syst. Evol. Microbiol.">
        <title>Bacillus glycinifermentans sp. nov., isolated from fermented soybean paste.</title>
        <authorList>
            <person name="Kim S.J."/>
            <person name="Dunlap C.A."/>
            <person name="Kwon S.W."/>
            <person name="Rooney A.P."/>
        </authorList>
    </citation>
    <scope>NUCLEOTIDE SEQUENCE [LARGE SCALE GENOMIC DNA]</scope>
    <source>
        <strain evidence="6 8">GO-13</strain>
    </source>
</reference>
<gene>
    <name evidence="6" type="ORF">AB447_220540</name>
    <name evidence="7" type="ORF">P8828_17330</name>
</gene>
<feature type="domain" description="HTH-type transcriptional regulator MT1864/Rv1816-like C-terminal" evidence="5">
    <location>
        <begin position="86"/>
        <end position="180"/>
    </location>
</feature>
<evidence type="ECO:0000313" key="9">
    <source>
        <dbReference type="Proteomes" id="UP001341297"/>
    </source>
</evidence>
<dbReference type="RefSeq" id="WP_048353410.1">
    <property type="nucleotide sequence ID" value="NZ_CP023481.1"/>
</dbReference>
<evidence type="ECO:0000256" key="2">
    <source>
        <dbReference type="ARBA" id="ARBA00023125"/>
    </source>
</evidence>
<proteinExistence type="predicted"/>
<dbReference type="Gene3D" id="1.10.357.10">
    <property type="entry name" value="Tetracycline Repressor, domain 2"/>
    <property type="match status" value="1"/>
</dbReference>
<dbReference type="SUPFAM" id="SSF46689">
    <property type="entry name" value="Homeodomain-like"/>
    <property type="match status" value="1"/>
</dbReference>
<feature type="domain" description="HTH tetR-type" evidence="4">
    <location>
        <begin position="12"/>
        <end position="47"/>
    </location>
</feature>
<dbReference type="SUPFAM" id="SSF48498">
    <property type="entry name" value="Tetracyclin repressor-like, C-terminal domain"/>
    <property type="match status" value="1"/>
</dbReference>
<reference evidence="7 9" key="3">
    <citation type="submission" date="2023-03" db="EMBL/GenBank/DDBJ databases">
        <title>Agriculturally important microbes genome sequencing.</title>
        <authorList>
            <person name="Dunlap C."/>
        </authorList>
    </citation>
    <scope>NUCLEOTIDE SEQUENCE [LARGE SCALE GENOMIC DNA]</scope>
    <source>
        <strain evidence="7 9">CBP-3203</strain>
    </source>
</reference>
<dbReference type="Proteomes" id="UP000036168">
    <property type="component" value="Unassembled WGS sequence"/>
</dbReference>
<dbReference type="InterPro" id="IPR025996">
    <property type="entry name" value="MT1864/Rv1816-like_C"/>
</dbReference>
<dbReference type="EMBL" id="LECW02000024">
    <property type="protein sequence ID" value="KRT92930.1"/>
    <property type="molecule type" value="Genomic_DNA"/>
</dbReference>
<accession>A0A0J6EHX4</accession>
<evidence type="ECO:0000313" key="8">
    <source>
        <dbReference type="Proteomes" id="UP000036168"/>
    </source>
</evidence>
<evidence type="ECO:0000313" key="7">
    <source>
        <dbReference type="EMBL" id="MEC0486551.1"/>
    </source>
</evidence>
<protein>
    <submittedName>
        <fullName evidence="6">TetR family transcriptional regulator</fullName>
    </submittedName>
    <submittedName>
        <fullName evidence="7">WHG domain-containing protein</fullName>
    </submittedName>
</protein>
<dbReference type="GO" id="GO:0003677">
    <property type="term" value="F:DNA binding"/>
    <property type="evidence" value="ECO:0007669"/>
    <property type="project" value="UniProtKB-KW"/>
</dbReference>
<organism evidence="6 8">
    <name type="scientific">Bacillus glycinifermentans</name>
    <dbReference type="NCBI Taxonomy" id="1664069"/>
    <lineage>
        <taxon>Bacteria</taxon>
        <taxon>Bacillati</taxon>
        <taxon>Bacillota</taxon>
        <taxon>Bacilli</taxon>
        <taxon>Bacillales</taxon>
        <taxon>Bacillaceae</taxon>
        <taxon>Bacillus</taxon>
    </lineage>
</organism>
<evidence type="ECO:0000256" key="3">
    <source>
        <dbReference type="ARBA" id="ARBA00023163"/>
    </source>
</evidence>
<dbReference type="Pfam" id="PF13305">
    <property type="entry name" value="TetR_C_33"/>
    <property type="match status" value="1"/>
</dbReference>
<dbReference type="EMBL" id="JARRTL010000019">
    <property type="protein sequence ID" value="MEC0486551.1"/>
    <property type="molecule type" value="Genomic_DNA"/>
</dbReference>
<dbReference type="STRING" id="1664069.BGLY_2422"/>
<keyword evidence="1" id="KW-0805">Transcription regulation</keyword>
<comment type="caution">
    <text evidence="6">The sequence shown here is derived from an EMBL/GenBank/DDBJ whole genome shotgun (WGS) entry which is preliminary data.</text>
</comment>
<dbReference type="PATRIC" id="fig|1664069.3.peg.2444"/>
<evidence type="ECO:0000313" key="6">
    <source>
        <dbReference type="EMBL" id="KRT92930.1"/>
    </source>
</evidence>
<keyword evidence="3" id="KW-0804">Transcription</keyword>
<sequence>MSPRIGLNTQTILEAAALLADQEGIHAVTLASLSKKLNVRPPSLYNHVEGLGGIRKELAVLGLRSLYEEMASAVRDAEKGEAVCDMAKAYVAFAKNRPGLYDATLLKPAGEDKRIEEAGERIVNLALSVLKDYQLDDVSAVHAVRGLRSIMHGFATLMQIRAFGLPYDIEDSLKMTVRAFLAGLDARQTK</sequence>
<name>A0A0J6EVR6_9BACI</name>
<dbReference type="InterPro" id="IPR001647">
    <property type="entry name" value="HTH_TetR"/>
</dbReference>
<keyword evidence="2" id="KW-0238">DNA-binding</keyword>
<evidence type="ECO:0000256" key="1">
    <source>
        <dbReference type="ARBA" id="ARBA00023015"/>
    </source>
</evidence>
<dbReference type="Pfam" id="PF00440">
    <property type="entry name" value="TetR_N"/>
    <property type="match status" value="1"/>
</dbReference>
<evidence type="ECO:0000259" key="4">
    <source>
        <dbReference type="Pfam" id="PF00440"/>
    </source>
</evidence>
<dbReference type="OrthoDB" id="71867at2"/>
<dbReference type="AlphaFoldDB" id="A0A0J6EVR6"/>
<reference evidence="6" key="2">
    <citation type="submission" date="2015-10" db="EMBL/GenBank/DDBJ databases">
        <authorList>
            <person name="Gilbert D.G."/>
        </authorList>
    </citation>
    <scope>NUCLEOTIDE SEQUENCE</scope>
    <source>
        <strain evidence="6">GO-13</strain>
    </source>
</reference>
<dbReference type="InterPro" id="IPR036271">
    <property type="entry name" value="Tet_transcr_reg_TetR-rel_C_sf"/>
</dbReference>